<evidence type="ECO:0000259" key="2">
    <source>
        <dbReference type="Pfam" id="PF00961"/>
    </source>
</evidence>
<keyword evidence="3" id="KW-0496">Mitochondrion</keyword>
<keyword evidence="1" id="KW-1133">Transmembrane helix</keyword>
<dbReference type="Pfam" id="PF00961">
    <property type="entry name" value="LAGLIDADG_1"/>
    <property type="match status" value="2"/>
</dbReference>
<accession>S5U470</accession>
<dbReference type="AlphaFoldDB" id="S5U470"/>
<reference evidence="3" key="1">
    <citation type="submission" date="2013-04" db="EMBL/GenBank/DDBJ databases">
        <authorList>
            <person name="Hegedusova E."/>
            <person name="Brejova B."/>
            <person name="Nosek J."/>
        </authorList>
    </citation>
    <scope>NUCLEOTIDE SEQUENCE</scope>
    <source>
        <strain evidence="3">CBS 255</strain>
    </source>
</reference>
<dbReference type="PANTHER" id="PTHR37520">
    <property type="entry name" value="INTRON-ENCODED DNA ENDONUCLEASE AI2A-RELATED"/>
    <property type="match status" value="1"/>
</dbReference>
<dbReference type="InterPro" id="IPR027434">
    <property type="entry name" value="Homing_endonucl"/>
</dbReference>
<dbReference type="GO" id="GO:0004519">
    <property type="term" value="F:endonuclease activity"/>
    <property type="evidence" value="ECO:0007669"/>
    <property type="project" value="InterPro"/>
</dbReference>
<feature type="transmembrane region" description="Helical" evidence="1">
    <location>
        <begin position="16"/>
        <end position="35"/>
    </location>
</feature>
<feature type="domain" description="Homing endonuclease LAGLIDADG" evidence="2">
    <location>
        <begin position="156"/>
        <end position="243"/>
    </location>
</feature>
<dbReference type="SUPFAM" id="SSF55608">
    <property type="entry name" value="Homing endonucleases"/>
    <property type="match status" value="2"/>
</dbReference>
<organism evidence="3">
    <name type="scientific">Cyberlindnera suaveolens</name>
    <dbReference type="NCBI Taxonomy" id="907738"/>
    <lineage>
        <taxon>Eukaryota</taxon>
        <taxon>Fungi</taxon>
        <taxon>Dikarya</taxon>
        <taxon>Ascomycota</taxon>
        <taxon>Saccharomycotina</taxon>
        <taxon>Saccharomycetes</taxon>
        <taxon>Phaffomycetales</taxon>
        <taxon>Phaffomycetaceae</taxon>
        <taxon>Cyberlindnera</taxon>
    </lineage>
</organism>
<protein>
    <recommendedName>
        <fullName evidence="2">Homing endonuclease LAGLIDADG domain-containing protein</fullName>
    </recommendedName>
</protein>
<dbReference type="EMBL" id="KC993181">
    <property type="protein sequence ID" value="AGS44183.1"/>
    <property type="molecule type" value="Genomic_DNA"/>
</dbReference>
<feature type="domain" description="Homing endonuclease LAGLIDADG" evidence="2">
    <location>
        <begin position="263"/>
        <end position="354"/>
    </location>
</feature>
<evidence type="ECO:0000256" key="1">
    <source>
        <dbReference type="SAM" id="Phobius"/>
    </source>
</evidence>
<sequence length="396" mass="46137">QRWPILNICTLPMEDAVGVLLGLYLIIHYAICWNYSINYSKTNIISDLISSQWDAIQRTYRANKIYANPKLVKYYYNEYNQQITKVFNNLFLPDGRLFGGAGRLNYYLLVGISETTRIHINSNNRTISTNSSPIGDRSPLRGSSNNIIDKKFNQWLAGLIDGDGYLGIISKKYTTCEITVGIEDEKMLRQIQNKFGGSIKLRSGVKAIRWRLSNREGMIKLINAINGNIRHSKRLVQLEKVCLILNIKCIKPYTLDINNSWFTGFFDADGTINYYYYKNNRPQLFISVTNKYLNDVQPYVDIIGGNIYFDKSQNGYYKWVITNETNHLLFYNYIINNPSKSNKGKKIFLIKEFYYYYNLKAYINNKSLLYKSWLLFETKWKNINSSLLVTSKNNIN</sequence>
<proteinExistence type="predicted"/>
<feature type="non-terminal residue" evidence="3">
    <location>
        <position position="1"/>
    </location>
</feature>
<evidence type="ECO:0000313" key="3">
    <source>
        <dbReference type="EMBL" id="AGS44183.1"/>
    </source>
</evidence>
<dbReference type="PANTHER" id="PTHR37520:SF1">
    <property type="entry name" value="INTRON-ENCODED DNA ENDONUCLEASE AI2A-RELATED"/>
    <property type="match status" value="1"/>
</dbReference>
<dbReference type="Gene3D" id="3.10.28.10">
    <property type="entry name" value="Homing endonucleases"/>
    <property type="match status" value="2"/>
</dbReference>
<gene>
    <name evidence="3" type="primary">cob-I4</name>
    <name evidence="3" type="ORF">H731WILSUA-C_015</name>
</gene>
<dbReference type="InterPro" id="IPR004860">
    <property type="entry name" value="LAGLIDADG_dom"/>
</dbReference>
<name>S5U470_9ASCO</name>
<keyword evidence="1" id="KW-0812">Transmembrane</keyword>
<geneLocation type="mitochondrion" evidence="3"/>
<keyword evidence="1" id="KW-0472">Membrane</keyword>